<accession>A0ABR8TGX5</accession>
<evidence type="ECO:0000313" key="1">
    <source>
        <dbReference type="EMBL" id="MBD7975036.1"/>
    </source>
</evidence>
<gene>
    <name evidence="1" type="ORF">H9644_18645</name>
</gene>
<organism evidence="1 2">
    <name type="scientific">Escherichia whittamii</name>
    <dbReference type="NCBI Taxonomy" id="2762229"/>
    <lineage>
        <taxon>Bacteria</taxon>
        <taxon>Pseudomonadati</taxon>
        <taxon>Pseudomonadota</taxon>
        <taxon>Gammaproteobacteria</taxon>
        <taxon>Enterobacterales</taxon>
        <taxon>Enterobacteriaceae</taxon>
        <taxon>Escherichia</taxon>
    </lineage>
</organism>
<keyword evidence="2" id="KW-1185">Reference proteome</keyword>
<evidence type="ECO:0008006" key="3">
    <source>
        <dbReference type="Google" id="ProtNLM"/>
    </source>
</evidence>
<protein>
    <recommendedName>
        <fullName evidence="3">Phage protein</fullName>
    </recommendedName>
</protein>
<sequence>MLITQNEYDEVFKYYHINGVAVRDTGYIYLTLREARDDIVPVMEEHKAKKKFVSFYHNEPLGEQ</sequence>
<comment type="caution">
    <text evidence="1">The sequence shown here is derived from an EMBL/GenBank/DDBJ whole genome shotgun (WGS) entry which is preliminary data.</text>
</comment>
<evidence type="ECO:0000313" key="2">
    <source>
        <dbReference type="Proteomes" id="UP000605603"/>
    </source>
</evidence>
<name>A0ABR8TGX5_9ESCH</name>
<dbReference type="Proteomes" id="UP000605603">
    <property type="component" value="Unassembled WGS sequence"/>
</dbReference>
<proteinExistence type="predicted"/>
<reference evidence="1 2" key="1">
    <citation type="submission" date="2020-08" db="EMBL/GenBank/DDBJ databases">
        <title>A Genomic Blueprint of the Chicken Gut Microbiome.</title>
        <authorList>
            <person name="Gilroy R."/>
            <person name="Ravi A."/>
            <person name="Getino M."/>
            <person name="Pursley I."/>
            <person name="Horton D.L."/>
            <person name="Alikhan N.-F."/>
            <person name="Baker D."/>
            <person name="Gharbi K."/>
            <person name="Hall N."/>
            <person name="Watson M."/>
            <person name="Adriaenssens E.M."/>
            <person name="Foster-Nyarko E."/>
            <person name="Jarju S."/>
            <person name="Secka A."/>
            <person name="Antonio M."/>
            <person name="Oren A."/>
            <person name="Chaudhuri R."/>
            <person name="La Ragione R.M."/>
            <person name="Hildebrand F."/>
            <person name="Pallen M.J."/>
        </authorList>
    </citation>
    <scope>NUCLEOTIDE SEQUENCE [LARGE SCALE GENOMIC DNA]</scope>
    <source>
        <strain evidence="1 2">Sa2BVA5</strain>
    </source>
</reference>
<dbReference type="EMBL" id="JACSQI010000015">
    <property type="protein sequence ID" value="MBD7975036.1"/>
    <property type="molecule type" value="Genomic_DNA"/>
</dbReference>